<reference evidence="2 3" key="1">
    <citation type="submission" date="2019-09" db="EMBL/GenBank/DDBJ databases">
        <title>Draft genome sequences of 48 bacterial type strains from the CCUG.</title>
        <authorList>
            <person name="Tunovic T."/>
            <person name="Pineiro-Iglesias B."/>
            <person name="Unosson C."/>
            <person name="Inganas E."/>
            <person name="Ohlen M."/>
            <person name="Cardew S."/>
            <person name="Jensie-Markopoulos S."/>
            <person name="Salva-Serra F."/>
            <person name="Jaen-Luchoro D."/>
            <person name="Karlsson R."/>
            <person name="Svensson-Stadler L."/>
            <person name="Chun J."/>
            <person name="Moore E."/>
        </authorList>
    </citation>
    <scope>NUCLEOTIDE SEQUENCE [LARGE SCALE GENOMIC DNA]</scope>
    <source>
        <strain evidence="2 3">CCUG 53116</strain>
    </source>
</reference>
<dbReference type="Proteomes" id="UP000460142">
    <property type="component" value="Unassembled WGS sequence"/>
</dbReference>
<proteinExistence type="predicted"/>
<dbReference type="EMBL" id="VZPS01000001">
    <property type="protein sequence ID" value="KAB0488716.1"/>
    <property type="molecule type" value="Genomic_DNA"/>
</dbReference>
<sequence>METKSVPFFRMSVIWSEQIDPILSRGISLEHLGVRNWALRRDDALGAIYDLEALGIPILGGDVYQLIGEIAEQTYDSWYCDQAPDELDSVFLKRSLDKAANYICSYLMQREIFALVPKI</sequence>
<dbReference type="OrthoDB" id="6954456at2"/>
<gene>
    <name evidence="2" type="ORF">F7R15_02305</name>
</gene>
<evidence type="ECO:0000259" key="1">
    <source>
        <dbReference type="Pfam" id="PF15569"/>
    </source>
</evidence>
<accession>A0A6H9RMK7</accession>
<dbReference type="RefSeq" id="WP_139315737.1">
    <property type="nucleotide sequence ID" value="NZ_MSTQ01000001.1"/>
</dbReference>
<dbReference type="AlphaFoldDB" id="A0A6H9RMK7"/>
<evidence type="ECO:0000313" key="2">
    <source>
        <dbReference type="EMBL" id="KAB0488716.1"/>
    </source>
</evidence>
<evidence type="ECO:0000313" key="3">
    <source>
        <dbReference type="Proteomes" id="UP000460142"/>
    </source>
</evidence>
<comment type="caution">
    <text evidence="2">The sequence shown here is derived from an EMBL/GenBank/DDBJ whole genome shotgun (WGS) entry which is preliminary data.</text>
</comment>
<organism evidence="2 3">
    <name type="scientific">Pseudomonas reinekei</name>
    <dbReference type="NCBI Taxonomy" id="395598"/>
    <lineage>
        <taxon>Bacteria</taxon>
        <taxon>Pseudomonadati</taxon>
        <taxon>Pseudomonadota</taxon>
        <taxon>Gammaproteobacteria</taxon>
        <taxon>Pseudomonadales</taxon>
        <taxon>Pseudomonadaceae</taxon>
        <taxon>Pseudomonas</taxon>
    </lineage>
</organism>
<name>A0A6H9RMK7_PSERE</name>
<feature type="domain" description="Immunity protein 40" evidence="1">
    <location>
        <begin position="28"/>
        <end position="109"/>
    </location>
</feature>
<protein>
    <recommendedName>
        <fullName evidence="1">Immunity protein 40 domain-containing protein</fullName>
    </recommendedName>
</protein>
<dbReference type="Pfam" id="PF15569">
    <property type="entry name" value="Imm40"/>
    <property type="match status" value="1"/>
</dbReference>
<dbReference type="InterPro" id="IPR029080">
    <property type="entry name" value="Imm40"/>
</dbReference>